<dbReference type="PANTHER" id="PTHR45648:SF170">
    <property type="entry name" value="TRIACYLGLYCEROL LIPASE"/>
    <property type="match status" value="1"/>
</dbReference>
<evidence type="ECO:0000313" key="6">
    <source>
        <dbReference type="Proteomes" id="UP001157418"/>
    </source>
</evidence>
<name>A0AAU9LKC2_9ASTR</name>
<dbReference type="PANTHER" id="PTHR45648">
    <property type="entry name" value="GDSL LIPASE/ACYLHYDROLASE FAMILY PROTEIN (AFU_ORTHOLOGUE AFUA_4G14700)"/>
    <property type="match status" value="1"/>
</dbReference>
<dbReference type="InterPro" id="IPR001087">
    <property type="entry name" value="GDSL"/>
</dbReference>
<dbReference type="GO" id="GO:0016042">
    <property type="term" value="P:lipid catabolic process"/>
    <property type="evidence" value="ECO:0007669"/>
    <property type="project" value="UniProtKB-KW"/>
</dbReference>
<dbReference type="InterPro" id="IPR035669">
    <property type="entry name" value="SGNH_plant_lipase-like"/>
</dbReference>
<evidence type="ECO:0000313" key="5">
    <source>
        <dbReference type="EMBL" id="CAH1414515.1"/>
    </source>
</evidence>
<keyword evidence="6" id="KW-1185">Reference proteome</keyword>
<organism evidence="5 6">
    <name type="scientific">Lactuca virosa</name>
    <dbReference type="NCBI Taxonomy" id="75947"/>
    <lineage>
        <taxon>Eukaryota</taxon>
        <taxon>Viridiplantae</taxon>
        <taxon>Streptophyta</taxon>
        <taxon>Embryophyta</taxon>
        <taxon>Tracheophyta</taxon>
        <taxon>Spermatophyta</taxon>
        <taxon>Magnoliopsida</taxon>
        <taxon>eudicotyledons</taxon>
        <taxon>Gunneridae</taxon>
        <taxon>Pentapetalae</taxon>
        <taxon>asterids</taxon>
        <taxon>campanulids</taxon>
        <taxon>Asterales</taxon>
        <taxon>Asteraceae</taxon>
        <taxon>Cichorioideae</taxon>
        <taxon>Cichorieae</taxon>
        <taxon>Lactucinae</taxon>
        <taxon>Lactuca</taxon>
    </lineage>
</organism>
<dbReference type="InterPro" id="IPR036514">
    <property type="entry name" value="SGNH_hydro_sf"/>
</dbReference>
<dbReference type="EMBL" id="CAKMRJ010000001">
    <property type="protein sequence ID" value="CAH1414515.1"/>
    <property type="molecule type" value="Genomic_DNA"/>
</dbReference>
<gene>
    <name evidence="5" type="ORF">LVIROSA_LOCUS2427</name>
</gene>
<evidence type="ECO:0000256" key="3">
    <source>
        <dbReference type="ARBA" id="ARBA00022963"/>
    </source>
</evidence>
<reference evidence="5 6" key="1">
    <citation type="submission" date="2022-01" db="EMBL/GenBank/DDBJ databases">
        <authorList>
            <person name="Xiong W."/>
            <person name="Schranz E."/>
        </authorList>
    </citation>
    <scope>NUCLEOTIDE SEQUENCE [LARGE SCALE GENOMIC DNA]</scope>
</reference>
<comment type="similarity">
    <text evidence="1">Belongs to the 'GDSL' lipolytic enzyme family.</text>
</comment>
<dbReference type="Proteomes" id="UP001157418">
    <property type="component" value="Unassembled WGS sequence"/>
</dbReference>
<evidence type="ECO:0000256" key="4">
    <source>
        <dbReference type="SAM" id="MobiDB-lite"/>
    </source>
</evidence>
<accession>A0AAU9LKC2</accession>
<feature type="compositionally biased region" description="Basic and acidic residues" evidence="4">
    <location>
        <begin position="1"/>
        <end position="13"/>
    </location>
</feature>
<proteinExistence type="inferred from homology"/>
<dbReference type="GO" id="GO:0016788">
    <property type="term" value="F:hydrolase activity, acting on ester bonds"/>
    <property type="evidence" value="ECO:0007669"/>
    <property type="project" value="InterPro"/>
</dbReference>
<evidence type="ECO:0000256" key="2">
    <source>
        <dbReference type="ARBA" id="ARBA00022801"/>
    </source>
</evidence>
<keyword evidence="2" id="KW-0378">Hydrolase</keyword>
<dbReference type="InterPro" id="IPR051058">
    <property type="entry name" value="GDSL_Est/Lipase"/>
</dbReference>
<dbReference type="AlphaFoldDB" id="A0AAU9LKC2"/>
<dbReference type="Pfam" id="PF00657">
    <property type="entry name" value="Lipase_GDSL"/>
    <property type="match status" value="1"/>
</dbReference>
<dbReference type="SUPFAM" id="SSF52266">
    <property type="entry name" value="SGNH hydrolase"/>
    <property type="match status" value="1"/>
</dbReference>
<sequence length="421" mass="46604">MNAESQKRMESKRPTNMKMRKKSSRIEDLEVAVMMADNKTTVVLGCKNRFLVERNRGINDLRKPSMVRDVGFVGALLFGSGGRCDSVPGIYILGDSLVDVGNNNHLPLSILKANFPHNGLDFPTGKPTGRFSNGKNAADFLAEKVGLPTAPPYLSLASEGKKLGSTNVTVTGVSFASGGAGILNGTKFFFQSITLENQVGYYSEVHDQLVQLLGSDGARAHLAKCLFLIVVGSNDIFAYYHKNSELPSQYTPQQYVDLMTSTLKQLMKRLYELGARKFVVTGVGAIGCCPIQRLKNTTNGCMEKTNNWSMEYNKGLQIMLKELKLESSDINYSYFDIFGVMSDLIQDPKITETKEACCGLGKLKANIPCIPVSTYCTNRSDHLFWDLVHPTEMVSHVFADLLYSGSRRYMHPINVQKLVNM</sequence>
<keyword evidence="3" id="KW-0442">Lipid degradation</keyword>
<dbReference type="Gene3D" id="3.40.50.1110">
    <property type="entry name" value="SGNH hydrolase"/>
    <property type="match status" value="1"/>
</dbReference>
<comment type="caution">
    <text evidence="5">The sequence shown here is derived from an EMBL/GenBank/DDBJ whole genome shotgun (WGS) entry which is preliminary data.</text>
</comment>
<feature type="region of interest" description="Disordered" evidence="4">
    <location>
        <begin position="1"/>
        <end position="23"/>
    </location>
</feature>
<protein>
    <submittedName>
        <fullName evidence="5">Uncharacterized protein</fullName>
    </submittedName>
</protein>
<keyword evidence="3" id="KW-0443">Lipid metabolism</keyword>
<evidence type="ECO:0000256" key="1">
    <source>
        <dbReference type="ARBA" id="ARBA00008668"/>
    </source>
</evidence>
<dbReference type="CDD" id="cd01837">
    <property type="entry name" value="SGNH_plant_lipase_like"/>
    <property type="match status" value="1"/>
</dbReference>